<dbReference type="SUPFAM" id="SSF56601">
    <property type="entry name" value="beta-lactamase/transpeptidase-like"/>
    <property type="match status" value="1"/>
</dbReference>
<dbReference type="EMBL" id="CP001634">
    <property type="protein sequence ID" value="ACR79588.1"/>
    <property type="molecule type" value="Genomic_DNA"/>
</dbReference>
<accession>C5CGK6</accession>
<sequence>MWETVDKIVKSGINKIYPGAVLLVGRPGEILYEKSYGTIDGVRKTQLDTIYDIASLTKVVATTTAVMKLFEEGLLHLNDRLGYFLPVEGKKADITIFQLLTHTSGMAPYTELWKHLKGKALLEEILKIQPVYEPGKIVYSCLNFITLMAVVEAVSGTSFDEFVYSILYPIGMNNTSFNPEKYENIAPTSIREGKRLIGEPDDELAYYLGGVSGNAGLFSSARDLFIFMSALLKGEIMRKKIVNLFSQHVVDSNGKRRHLGWEAPYNGSSAGDILLHLDHAFGHTGFTGTSIWCDGEKFVILLTNRVFIKRFSEGIGRIRILLHNVVFGGL</sequence>
<dbReference type="Pfam" id="PF00144">
    <property type="entry name" value="Beta-lactamase"/>
    <property type="match status" value="1"/>
</dbReference>
<proteinExistence type="predicted"/>
<keyword evidence="1" id="KW-0378">Hydrolase</keyword>
<evidence type="ECO:0000256" key="1">
    <source>
        <dbReference type="ARBA" id="ARBA00022801"/>
    </source>
</evidence>
<evidence type="ECO:0000313" key="3">
    <source>
        <dbReference type="EMBL" id="ACR79588.1"/>
    </source>
</evidence>
<dbReference type="PANTHER" id="PTHR43283:SF11">
    <property type="entry name" value="BETA-LACTAMASE-RELATED DOMAIN-CONTAINING PROTEIN"/>
    <property type="match status" value="1"/>
</dbReference>
<gene>
    <name evidence="3" type="ordered locus">Kole_0879</name>
</gene>
<dbReference type="InterPro" id="IPR012338">
    <property type="entry name" value="Beta-lactam/transpept-like"/>
</dbReference>
<dbReference type="OrthoDB" id="9770183at2"/>
<organism evidence="3 4">
    <name type="scientific">Kosmotoga olearia (strain ATCC BAA-1733 / DSM 21960 / TBF 19.5.1)</name>
    <dbReference type="NCBI Taxonomy" id="521045"/>
    <lineage>
        <taxon>Bacteria</taxon>
        <taxon>Thermotogati</taxon>
        <taxon>Thermotogota</taxon>
        <taxon>Thermotogae</taxon>
        <taxon>Kosmotogales</taxon>
        <taxon>Kosmotogaceae</taxon>
        <taxon>Kosmotoga</taxon>
    </lineage>
</organism>
<dbReference type="InterPro" id="IPR001466">
    <property type="entry name" value="Beta-lactam-related"/>
</dbReference>
<dbReference type="Gene3D" id="3.40.710.10">
    <property type="entry name" value="DD-peptidase/beta-lactamase superfamily"/>
    <property type="match status" value="1"/>
</dbReference>
<dbReference type="KEGG" id="kol:Kole_0879"/>
<dbReference type="Proteomes" id="UP000002382">
    <property type="component" value="Chromosome"/>
</dbReference>
<evidence type="ECO:0000259" key="2">
    <source>
        <dbReference type="Pfam" id="PF00144"/>
    </source>
</evidence>
<dbReference type="InterPro" id="IPR050789">
    <property type="entry name" value="Diverse_Enzym_Activities"/>
</dbReference>
<protein>
    <submittedName>
        <fullName evidence="3">Beta-lactamase</fullName>
    </submittedName>
</protein>
<evidence type="ECO:0000313" key="4">
    <source>
        <dbReference type="Proteomes" id="UP000002382"/>
    </source>
</evidence>
<dbReference type="AlphaFoldDB" id="C5CGK6"/>
<dbReference type="PANTHER" id="PTHR43283">
    <property type="entry name" value="BETA-LACTAMASE-RELATED"/>
    <property type="match status" value="1"/>
</dbReference>
<keyword evidence="4" id="KW-1185">Reference proteome</keyword>
<dbReference type="STRING" id="521045.Kole_0879"/>
<reference evidence="3 4" key="1">
    <citation type="submission" date="2009-06" db="EMBL/GenBank/DDBJ databases">
        <title>Complete sequence of Thermotogales bacterium TBF 19.5.1.</title>
        <authorList>
            <consortium name="US DOE Joint Genome Institute"/>
            <person name="Lucas S."/>
            <person name="Copeland A."/>
            <person name="Lapidus A."/>
            <person name="Glavina del Rio T."/>
            <person name="Tice H."/>
            <person name="Bruce D."/>
            <person name="Goodwin L."/>
            <person name="Pitluck S."/>
            <person name="Chertkov O."/>
            <person name="Brettin T."/>
            <person name="Detter J.C."/>
            <person name="Han C."/>
            <person name="Schmutz J."/>
            <person name="Larimer F."/>
            <person name="Land M."/>
            <person name="Hauser L."/>
            <person name="Kyrpides N."/>
            <person name="Ovchinnikova G."/>
            <person name="Noll K."/>
        </authorList>
    </citation>
    <scope>NUCLEOTIDE SEQUENCE [LARGE SCALE GENOMIC DNA]</scope>
    <source>
        <strain evidence="4">ATCC BAA-1733 / DSM 21960 / TBF 19.5.1</strain>
    </source>
</reference>
<dbReference type="RefSeq" id="WP_015868250.1">
    <property type="nucleotide sequence ID" value="NC_012785.1"/>
</dbReference>
<dbReference type="GO" id="GO:0016787">
    <property type="term" value="F:hydrolase activity"/>
    <property type="evidence" value="ECO:0007669"/>
    <property type="project" value="UniProtKB-KW"/>
</dbReference>
<dbReference type="MEROPS" id="S12.950"/>
<feature type="domain" description="Beta-lactamase-related" evidence="2">
    <location>
        <begin position="16"/>
        <end position="305"/>
    </location>
</feature>
<dbReference type="HOGENOM" id="CLU_020027_1_1_0"/>
<name>C5CGK6_KOSOT</name>
<reference evidence="3 4" key="2">
    <citation type="journal article" date="2011" name="J. Bacteriol.">
        <title>Genome Sequence of Kosmotoga olearia Strain TBF 19.5.1, a Thermophilic Bacterium with a Wide Growth Temperature Range, Isolated from the Troll B Oil Platform in the North Sea.</title>
        <authorList>
            <person name="Swithers K.S."/>
            <person name="Dipippo J.L."/>
            <person name="Bruce D.C."/>
            <person name="Detter C."/>
            <person name="Tapia R."/>
            <person name="Han S."/>
            <person name="Goodwin L.A."/>
            <person name="Han J."/>
            <person name="Woyke T."/>
            <person name="Pitluck S."/>
            <person name="Pennacchio L."/>
            <person name="Nolan M."/>
            <person name="Mikhailova N."/>
            <person name="Land M.L."/>
            <person name="Nesbo C.L."/>
            <person name="Gogarten J.P."/>
            <person name="Noll K.M."/>
        </authorList>
    </citation>
    <scope>NUCLEOTIDE SEQUENCE [LARGE SCALE GENOMIC DNA]</scope>
    <source>
        <strain evidence="4">ATCC BAA-1733 / DSM 21960 / TBF 19.5.1</strain>
    </source>
</reference>
<dbReference type="eggNOG" id="COG1680">
    <property type="taxonomic scope" value="Bacteria"/>
</dbReference>